<reference evidence="2 3" key="1">
    <citation type="submission" date="2024-05" db="EMBL/GenBank/DDBJ databases">
        <authorList>
            <person name="Zhao H."/>
            <person name="Xu Y."/>
            <person name="Lin S."/>
            <person name="Spain J.C."/>
            <person name="Zhou N.-Y."/>
        </authorList>
    </citation>
    <scope>NUCLEOTIDE SEQUENCE [LARGE SCALE GENOMIC DNA]</scope>
    <source>
        <strain evidence="2 3">NEAU-NG30</strain>
    </source>
</reference>
<comment type="caution">
    <text evidence="2">The sequence shown here is derived from an EMBL/GenBank/DDBJ whole genome shotgun (WGS) entry which is preliminary data.</text>
</comment>
<evidence type="ECO:0000259" key="1">
    <source>
        <dbReference type="Pfam" id="PF11716"/>
    </source>
</evidence>
<evidence type="ECO:0000313" key="3">
    <source>
        <dbReference type="Proteomes" id="UP001440984"/>
    </source>
</evidence>
<feature type="domain" description="Mycothiol-dependent maleylpyruvate isomerase metal-binding" evidence="1">
    <location>
        <begin position="20"/>
        <end position="118"/>
    </location>
</feature>
<dbReference type="Pfam" id="PF11716">
    <property type="entry name" value="MDMPI_N"/>
    <property type="match status" value="1"/>
</dbReference>
<dbReference type="EMBL" id="JBDZYD010000021">
    <property type="protein sequence ID" value="MEQ0565546.1"/>
    <property type="molecule type" value="Genomic_DNA"/>
</dbReference>
<dbReference type="SUPFAM" id="SSF109854">
    <property type="entry name" value="DinB/YfiT-like putative metalloenzymes"/>
    <property type="match status" value="1"/>
</dbReference>
<sequence>MAPAAEAVLAGALDYAVTSAAQIGTAGLGRRSACPGWTVADVLGHATQSLRCLATALDSGAVPEPGPAGCRDLGRAASALLAAARTTRARIAVDGLRLPCHRLIVVGAIEAAVHAWDAGGPPLPEDLAVALLAELPLVLGRGVRHGLFADPIPLPPGRPAAQRLLAALGRNPADSFSRPPESNR</sequence>
<gene>
    <name evidence="2" type="ORF">ABJI51_41260</name>
</gene>
<dbReference type="Gene3D" id="1.20.120.450">
    <property type="entry name" value="dinb family like domain"/>
    <property type="match status" value="1"/>
</dbReference>
<name>A0ABV0LTA7_9PSEU</name>
<dbReference type="InterPro" id="IPR034660">
    <property type="entry name" value="DinB/YfiT-like"/>
</dbReference>
<protein>
    <submittedName>
        <fullName evidence="2">Maleylpyruvate isomerase N-terminal domain-containing protein</fullName>
    </submittedName>
</protein>
<keyword evidence="3" id="KW-1185">Reference proteome</keyword>
<dbReference type="GO" id="GO:0016853">
    <property type="term" value="F:isomerase activity"/>
    <property type="evidence" value="ECO:0007669"/>
    <property type="project" value="UniProtKB-KW"/>
</dbReference>
<keyword evidence="2" id="KW-0413">Isomerase</keyword>
<organism evidence="2 3">
    <name type="scientific">Amycolatopsis melonis</name>
    <dbReference type="NCBI Taxonomy" id="3156488"/>
    <lineage>
        <taxon>Bacteria</taxon>
        <taxon>Bacillati</taxon>
        <taxon>Actinomycetota</taxon>
        <taxon>Actinomycetes</taxon>
        <taxon>Pseudonocardiales</taxon>
        <taxon>Pseudonocardiaceae</taxon>
        <taxon>Amycolatopsis</taxon>
    </lineage>
</organism>
<dbReference type="RefSeq" id="WP_348956644.1">
    <property type="nucleotide sequence ID" value="NZ_JBDZYD010000021.1"/>
</dbReference>
<proteinExistence type="predicted"/>
<evidence type="ECO:0000313" key="2">
    <source>
        <dbReference type="EMBL" id="MEQ0565546.1"/>
    </source>
</evidence>
<dbReference type="Proteomes" id="UP001440984">
    <property type="component" value="Unassembled WGS sequence"/>
</dbReference>
<dbReference type="InterPro" id="IPR024344">
    <property type="entry name" value="MDMPI_metal-binding"/>
</dbReference>
<accession>A0ABV0LTA7</accession>